<dbReference type="GO" id="GO:0046872">
    <property type="term" value="F:metal ion binding"/>
    <property type="evidence" value="ECO:0007669"/>
    <property type="project" value="UniProtKB-UniRule"/>
</dbReference>
<evidence type="ECO:0000313" key="13">
    <source>
        <dbReference type="Proteomes" id="UP001178507"/>
    </source>
</evidence>
<dbReference type="Gene3D" id="1.10.418.60">
    <property type="entry name" value="Ncd80 complex, Nuf2 subunit"/>
    <property type="match status" value="1"/>
</dbReference>
<protein>
    <recommendedName>
        <fullName evidence="9">Protein phosphatase</fullName>
        <ecNumber evidence="9">3.1.3.16</ecNumber>
    </recommendedName>
</protein>
<evidence type="ECO:0000256" key="3">
    <source>
        <dbReference type="ARBA" id="ARBA00022454"/>
    </source>
</evidence>
<keyword evidence="9" id="KW-0904">Protein phosphatase</keyword>
<feature type="coiled-coil region" evidence="10">
    <location>
        <begin position="381"/>
        <end position="503"/>
    </location>
</feature>
<dbReference type="EC" id="3.1.3.16" evidence="9"/>
<evidence type="ECO:0000256" key="4">
    <source>
        <dbReference type="ARBA" id="ARBA00022618"/>
    </source>
</evidence>
<evidence type="ECO:0000256" key="6">
    <source>
        <dbReference type="ARBA" id="ARBA00023054"/>
    </source>
</evidence>
<comment type="catalytic activity">
    <reaction evidence="9">
        <text>O-phospho-L-seryl-[protein] + H2O = L-seryl-[protein] + phosphate</text>
        <dbReference type="Rhea" id="RHEA:20629"/>
        <dbReference type="Rhea" id="RHEA-COMP:9863"/>
        <dbReference type="Rhea" id="RHEA-COMP:11604"/>
        <dbReference type="ChEBI" id="CHEBI:15377"/>
        <dbReference type="ChEBI" id="CHEBI:29999"/>
        <dbReference type="ChEBI" id="CHEBI:43474"/>
        <dbReference type="ChEBI" id="CHEBI:83421"/>
        <dbReference type="EC" id="3.1.3.16"/>
    </reaction>
</comment>
<evidence type="ECO:0000256" key="9">
    <source>
        <dbReference type="RuleBase" id="RU366020"/>
    </source>
</evidence>
<reference evidence="12" key="1">
    <citation type="submission" date="2023-08" db="EMBL/GenBank/DDBJ databases">
        <authorList>
            <person name="Chen Y."/>
            <person name="Shah S."/>
            <person name="Dougan E. K."/>
            <person name="Thang M."/>
            <person name="Chan C."/>
        </authorList>
    </citation>
    <scope>NUCLEOTIDE SEQUENCE</scope>
</reference>
<proteinExistence type="inferred from homology"/>
<dbReference type="InterPro" id="IPR005549">
    <property type="entry name" value="Kinetochore_Nuf2_N"/>
</dbReference>
<organism evidence="12 13">
    <name type="scientific">Effrenium voratum</name>
    <dbReference type="NCBI Taxonomy" id="2562239"/>
    <lineage>
        <taxon>Eukaryota</taxon>
        <taxon>Sar</taxon>
        <taxon>Alveolata</taxon>
        <taxon>Dinophyceae</taxon>
        <taxon>Suessiales</taxon>
        <taxon>Symbiodiniaceae</taxon>
        <taxon>Effrenium</taxon>
    </lineage>
</organism>
<evidence type="ECO:0000256" key="2">
    <source>
        <dbReference type="ARBA" id="ARBA00005498"/>
    </source>
</evidence>
<keyword evidence="6 10" id="KW-0175">Coiled coil</keyword>
<comment type="cofactor">
    <cofactor evidence="9">
        <name>Mn(2+)</name>
        <dbReference type="ChEBI" id="CHEBI:29035"/>
    </cofactor>
</comment>
<dbReference type="InterPro" id="IPR038275">
    <property type="entry name" value="Nuf2_N_sf"/>
</dbReference>
<dbReference type="PANTHER" id="PTHR12320">
    <property type="entry name" value="PROTEIN PHOSPHATASE 2C"/>
    <property type="match status" value="1"/>
</dbReference>
<comment type="similarity">
    <text evidence="9">Belongs to the PP2C family.</text>
</comment>
<gene>
    <name evidence="12" type="ORF">EVOR1521_LOCUS1309</name>
</gene>
<name>A0AA36HKM3_9DINO</name>
<keyword evidence="9" id="KW-0378">Hydrolase</keyword>
<keyword evidence="9" id="KW-0479">Metal-binding</keyword>
<dbReference type="EMBL" id="CAUJNA010000039">
    <property type="protein sequence ID" value="CAJ1370838.1"/>
    <property type="molecule type" value="Genomic_DNA"/>
</dbReference>
<accession>A0AA36HKM3</accession>
<evidence type="ECO:0000313" key="12">
    <source>
        <dbReference type="EMBL" id="CAJ1370838.1"/>
    </source>
</evidence>
<feature type="coiled-coil region" evidence="10">
    <location>
        <begin position="538"/>
        <end position="639"/>
    </location>
</feature>
<dbReference type="InterPro" id="IPR039123">
    <property type="entry name" value="PPTC7"/>
</dbReference>
<dbReference type="GO" id="GO:0031262">
    <property type="term" value="C:Ndc80 complex"/>
    <property type="evidence" value="ECO:0007669"/>
    <property type="project" value="InterPro"/>
</dbReference>
<comment type="cofactor">
    <cofactor evidence="9">
        <name>Mg(2+)</name>
        <dbReference type="ChEBI" id="CHEBI:18420"/>
    </cofactor>
</comment>
<evidence type="ECO:0000256" key="5">
    <source>
        <dbReference type="ARBA" id="ARBA00022776"/>
    </source>
</evidence>
<feature type="domain" description="Kinetochore protein Nuf2 N-terminal" evidence="11">
    <location>
        <begin position="239"/>
        <end position="368"/>
    </location>
</feature>
<keyword evidence="4" id="KW-0132">Cell division</keyword>
<evidence type="ECO:0000259" key="11">
    <source>
        <dbReference type="Pfam" id="PF03800"/>
    </source>
</evidence>
<keyword evidence="9" id="KW-0460">Magnesium</keyword>
<evidence type="ECO:0000256" key="7">
    <source>
        <dbReference type="ARBA" id="ARBA00023306"/>
    </source>
</evidence>
<comment type="similarity">
    <text evidence="2">Belongs to the NUF2 family.</text>
</comment>
<dbReference type="AlphaFoldDB" id="A0AA36HKM3"/>
<keyword evidence="7" id="KW-0131">Cell cycle</keyword>
<keyword evidence="9" id="KW-0464">Manganese</keyword>
<comment type="catalytic activity">
    <reaction evidence="9">
        <text>O-phospho-L-threonyl-[protein] + H2O = L-threonyl-[protein] + phosphate</text>
        <dbReference type="Rhea" id="RHEA:47004"/>
        <dbReference type="Rhea" id="RHEA-COMP:11060"/>
        <dbReference type="Rhea" id="RHEA-COMP:11605"/>
        <dbReference type="ChEBI" id="CHEBI:15377"/>
        <dbReference type="ChEBI" id="CHEBI:30013"/>
        <dbReference type="ChEBI" id="CHEBI:43474"/>
        <dbReference type="ChEBI" id="CHEBI:61977"/>
        <dbReference type="EC" id="3.1.3.16"/>
    </reaction>
</comment>
<keyword evidence="5" id="KW-0498">Mitosis</keyword>
<evidence type="ECO:0000256" key="10">
    <source>
        <dbReference type="SAM" id="Coils"/>
    </source>
</evidence>
<keyword evidence="3" id="KW-0158">Chromosome</keyword>
<dbReference type="InterPro" id="IPR036457">
    <property type="entry name" value="PPM-type-like_dom_sf"/>
</dbReference>
<dbReference type="Proteomes" id="UP001178507">
    <property type="component" value="Unassembled WGS sequence"/>
</dbReference>
<dbReference type="GO" id="GO:0051301">
    <property type="term" value="P:cell division"/>
    <property type="evidence" value="ECO:0007669"/>
    <property type="project" value="UniProtKB-KW"/>
</dbReference>
<comment type="subcellular location">
    <subcellularLocation>
        <location evidence="1">Chromosome</location>
        <location evidence="1">Centromere</location>
    </subcellularLocation>
</comment>
<evidence type="ECO:0000256" key="1">
    <source>
        <dbReference type="ARBA" id="ARBA00004584"/>
    </source>
</evidence>
<dbReference type="GO" id="GO:0004722">
    <property type="term" value="F:protein serine/threonine phosphatase activity"/>
    <property type="evidence" value="ECO:0007669"/>
    <property type="project" value="UniProtKB-EC"/>
</dbReference>
<dbReference type="SUPFAM" id="SSF81606">
    <property type="entry name" value="PP2C-like"/>
    <property type="match status" value="1"/>
</dbReference>
<dbReference type="PANTHER" id="PTHR12320:SF1">
    <property type="entry name" value="PROTEIN PHOSPHATASE PTC7 HOMOLOG"/>
    <property type="match status" value="1"/>
</dbReference>
<evidence type="ECO:0000256" key="8">
    <source>
        <dbReference type="ARBA" id="ARBA00023328"/>
    </source>
</evidence>
<keyword evidence="8" id="KW-0137">Centromere</keyword>
<sequence length="683" mass="77838">MESMKRSPTFLVGTVQQKDILGEFQKREEHYTEEYSKNKPLCFSARAYQQPHPAKVRMGYKDADATLTSPMLLGVCDGVSQLEEFQMDPSLLPNELLRTCEELAMLQLMPDTQIAPQDQYRGPISLLKEAYQETTSFGSTTVLLAALDNSTRIHGKLHPMIAVLSIGDCELLMLRRTNGRQSELEAVFHTEMQRIDYNVQTPLQLARVDERIDEDGVTELALDYKLDSRRCLAKMIKGFAFKILSPRDITGVLNMIGVHPAVVPENIERPAADNAMSFFNALAEFAYDMDSQQMKAQMPGGIQYPEIYDEAMDVLTVFKLSRQLAMINLVDDFNFKDFWEPIPKRFRALLSGMINFCRYKEAKVIVITGMKEDVQVLDSARLELVEKLNQVDSELTAAQERHNAELQDTWSAENEVAEARATIDKLTRQRSSAERVVEDAEKKRTGVKERVRQGEQRIEQLREQVISLQGQIAESPEGLEKEIEELKGGVRQLKAVLEDKANQRRSHSQRDQTFARLIKHMEGYKDELTRVGNVAASAEAAKQRSVSSREELKQLRQSLEAARQDGAELDQSLKTIVADTERAKQVHSERMEQLEERRQQALQQHQELQAKRTEEQRQLHQLQSQRLELEAEVAAARRAHEVEMGELRAIWKAVLDKAESYNLSLEALFHEHGYSSYGDCPAA</sequence>
<keyword evidence="13" id="KW-1185">Reference proteome</keyword>
<comment type="caution">
    <text evidence="12">The sequence shown here is derived from an EMBL/GenBank/DDBJ whole genome shotgun (WGS) entry which is preliminary data.</text>
</comment>
<dbReference type="Pfam" id="PF03800">
    <property type="entry name" value="Nuf2"/>
    <property type="match status" value="1"/>
</dbReference>